<proteinExistence type="inferred from homology"/>
<comment type="pathway">
    <text evidence="2 7 8">Cell wall biogenesis; peptidoglycan biosynthesis.</text>
</comment>
<protein>
    <recommendedName>
        <fullName evidence="7 8">UDP-N-acetylmuramoylalanine--D-glutamate ligase</fullName>
        <ecNumber evidence="7 8">6.3.2.9</ecNumber>
    </recommendedName>
    <alternativeName>
        <fullName evidence="7">D-glutamic acid-adding enzyme</fullName>
    </alternativeName>
    <alternativeName>
        <fullName evidence="7">UDP-N-acetylmuramoyl-L-alanyl-D-glutamate synthetase</fullName>
    </alternativeName>
</protein>
<dbReference type="HAMAP" id="MF_00639">
    <property type="entry name" value="MurD"/>
    <property type="match status" value="1"/>
</dbReference>
<evidence type="ECO:0000256" key="7">
    <source>
        <dbReference type="HAMAP-Rule" id="MF_00639"/>
    </source>
</evidence>
<evidence type="ECO:0000256" key="1">
    <source>
        <dbReference type="ARBA" id="ARBA00004496"/>
    </source>
</evidence>
<sequence length="450" mass="50031">MKPHGTKNIVVLGAGESGVGAAILAKKQGWNVFVSDFGKIKNSFKQELDENGLEWEEGKHTEARILAAAIVVKSPGIPDKAPIVKQLHEKNIPVISEIEFAGYYNTAKTICITGSNGKTTTTMLTYHILKKAGIHVGLAGNVGQSFAKQVAEETFDWYVLELSSFQLDGMFDFKADIAVLTNITPDHLDRYEYQLQNYVDSKFRILQNMTANDWFIYNADDKIIEAELAKRTIAAQLAPFSLTKELAQGGYVNNEQQITITTNKEQFTMSIHELALKGKHNTQNSLASGIASRLLEIRKETVRESLTDFVNVEHRLEFVAKVHGIEFINDSKATNVNSTWFALESMDKPTVWIVGGVDKGNDYSELTELVRDRVKAIICLGVDNSKIIEAFTGVVDTIVEARSAMEAVAYGYRLAKKDETVLLSPACASFDLFENYEERGNLFKEAVRAL</sequence>
<evidence type="ECO:0000256" key="6">
    <source>
        <dbReference type="ARBA" id="ARBA00022840"/>
    </source>
</evidence>
<evidence type="ECO:0000256" key="2">
    <source>
        <dbReference type="ARBA" id="ARBA00004752"/>
    </source>
</evidence>
<evidence type="ECO:0000256" key="3">
    <source>
        <dbReference type="ARBA" id="ARBA00022490"/>
    </source>
</evidence>
<feature type="domain" description="Mur ligase central" evidence="10">
    <location>
        <begin position="112"/>
        <end position="290"/>
    </location>
</feature>
<comment type="catalytic activity">
    <reaction evidence="7 8">
        <text>UDP-N-acetyl-alpha-D-muramoyl-L-alanine + D-glutamate + ATP = UDP-N-acetyl-alpha-D-muramoyl-L-alanyl-D-glutamate + ADP + phosphate + H(+)</text>
        <dbReference type="Rhea" id="RHEA:16429"/>
        <dbReference type="ChEBI" id="CHEBI:15378"/>
        <dbReference type="ChEBI" id="CHEBI:29986"/>
        <dbReference type="ChEBI" id="CHEBI:30616"/>
        <dbReference type="ChEBI" id="CHEBI:43474"/>
        <dbReference type="ChEBI" id="CHEBI:83898"/>
        <dbReference type="ChEBI" id="CHEBI:83900"/>
        <dbReference type="ChEBI" id="CHEBI:456216"/>
        <dbReference type="EC" id="6.3.2.9"/>
    </reaction>
</comment>
<dbReference type="PANTHER" id="PTHR43692:SF1">
    <property type="entry name" value="UDP-N-ACETYLMURAMOYLALANINE--D-GLUTAMATE LIGASE"/>
    <property type="match status" value="1"/>
</dbReference>
<keyword evidence="7 8" id="KW-0961">Cell wall biogenesis/degradation</keyword>
<feature type="binding site" evidence="7">
    <location>
        <begin position="114"/>
        <end position="120"/>
    </location>
    <ligand>
        <name>ATP</name>
        <dbReference type="ChEBI" id="CHEBI:30616"/>
    </ligand>
</feature>
<dbReference type="Proteomes" id="UP000652681">
    <property type="component" value="Unassembled WGS sequence"/>
</dbReference>
<dbReference type="GO" id="GO:0009252">
    <property type="term" value="P:peptidoglycan biosynthetic process"/>
    <property type="evidence" value="ECO:0007669"/>
    <property type="project" value="UniProtKB-UniRule"/>
</dbReference>
<dbReference type="Pfam" id="PF08245">
    <property type="entry name" value="Mur_ligase_M"/>
    <property type="match status" value="1"/>
</dbReference>
<dbReference type="AlphaFoldDB" id="A0A8J6P8D3"/>
<dbReference type="GO" id="GO:0051301">
    <property type="term" value="P:cell division"/>
    <property type="evidence" value="ECO:0007669"/>
    <property type="project" value="UniProtKB-KW"/>
</dbReference>
<evidence type="ECO:0000259" key="10">
    <source>
        <dbReference type="Pfam" id="PF08245"/>
    </source>
</evidence>
<dbReference type="SUPFAM" id="SSF53244">
    <property type="entry name" value="MurD-like peptide ligases, peptide-binding domain"/>
    <property type="match status" value="1"/>
</dbReference>
<evidence type="ECO:0000256" key="5">
    <source>
        <dbReference type="ARBA" id="ARBA00022741"/>
    </source>
</evidence>
<comment type="subcellular location">
    <subcellularLocation>
        <location evidence="1 7 8">Cytoplasm</location>
    </subcellularLocation>
</comment>
<keyword evidence="7 8" id="KW-0132">Cell division</keyword>
<keyword evidence="7 8" id="KW-0131">Cell cycle</keyword>
<dbReference type="Gene3D" id="3.90.190.20">
    <property type="entry name" value="Mur ligase, C-terminal domain"/>
    <property type="match status" value="1"/>
</dbReference>
<name>A0A8J6P8D3_9FLAO</name>
<dbReference type="UniPathway" id="UPA00219"/>
<keyword evidence="7 8" id="KW-0133">Cell shape</keyword>
<reference evidence="11" key="1">
    <citation type="submission" date="2020-09" db="EMBL/GenBank/DDBJ databases">
        <title>Taishania pollutisoli gen. nov., sp. nov., Isolated from Tetrabromobisphenol A-Contaminated Soil.</title>
        <authorList>
            <person name="Chen Q."/>
        </authorList>
    </citation>
    <scope>NUCLEOTIDE SEQUENCE</scope>
    <source>
        <strain evidence="11">CZZ-1</strain>
    </source>
</reference>
<keyword evidence="12" id="KW-1185">Reference proteome</keyword>
<dbReference type="GO" id="GO:0005524">
    <property type="term" value="F:ATP binding"/>
    <property type="evidence" value="ECO:0007669"/>
    <property type="project" value="UniProtKB-UniRule"/>
</dbReference>
<dbReference type="Pfam" id="PF02875">
    <property type="entry name" value="Mur_ligase_C"/>
    <property type="match status" value="1"/>
</dbReference>
<dbReference type="GO" id="GO:0008360">
    <property type="term" value="P:regulation of cell shape"/>
    <property type="evidence" value="ECO:0007669"/>
    <property type="project" value="UniProtKB-KW"/>
</dbReference>
<gene>
    <name evidence="7 11" type="primary">murD</name>
    <name evidence="11" type="ORF">H9Y05_14495</name>
</gene>
<evidence type="ECO:0000256" key="8">
    <source>
        <dbReference type="RuleBase" id="RU003664"/>
    </source>
</evidence>
<dbReference type="InterPro" id="IPR036565">
    <property type="entry name" value="Mur-like_cat_sf"/>
</dbReference>
<dbReference type="EC" id="6.3.2.9" evidence="7 8"/>
<evidence type="ECO:0000259" key="9">
    <source>
        <dbReference type="Pfam" id="PF02875"/>
    </source>
</evidence>
<keyword evidence="4 7" id="KW-0436">Ligase</keyword>
<dbReference type="InterPro" id="IPR036615">
    <property type="entry name" value="Mur_ligase_C_dom_sf"/>
</dbReference>
<comment type="caution">
    <text evidence="11">The sequence shown here is derived from an EMBL/GenBank/DDBJ whole genome shotgun (WGS) entry which is preliminary data.</text>
</comment>
<evidence type="ECO:0000313" key="12">
    <source>
        <dbReference type="Proteomes" id="UP000652681"/>
    </source>
</evidence>
<dbReference type="EMBL" id="JACVEL010000013">
    <property type="protein sequence ID" value="MBC9813682.1"/>
    <property type="molecule type" value="Genomic_DNA"/>
</dbReference>
<dbReference type="InterPro" id="IPR005762">
    <property type="entry name" value="MurD"/>
</dbReference>
<dbReference type="Pfam" id="PF21799">
    <property type="entry name" value="MurD-like_N"/>
    <property type="match status" value="1"/>
</dbReference>
<feature type="domain" description="Mur ligase C-terminal" evidence="9">
    <location>
        <begin position="314"/>
        <end position="427"/>
    </location>
</feature>
<dbReference type="RefSeq" id="WP_216714694.1">
    <property type="nucleotide sequence ID" value="NZ_JACVEL010000013.1"/>
</dbReference>
<keyword evidence="7 8" id="KW-0573">Peptidoglycan synthesis</keyword>
<keyword evidence="6 7" id="KW-0067">ATP-binding</keyword>
<dbReference type="Gene3D" id="3.40.50.720">
    <property type="entry name" value="NAD(P)-binding Rossmann-like Domain"/>
    <property type="match status" value="1"/>
</dbReference>
<dbReference type="GO" id="GO:0005737">
    <property type="term" value="C:cytoplasm"/>
    <property type="evidence" value="ECO:0007669"/>
    <property type="project" value="UniProtKB-SubCell"/>
</dbReference>
<dbReference type="SUPFAM" id="SSF51984">
    <property type="entry name" value="MurCD N-terminal domain"/>
    <property type="match status" value="1"/>
</dbReference>
<accession>A0A8J6P8D3</accession>
<comment type="function">
    <text evidence="7 8">Cell wall formation. Catalyzes the addition of glutamate to the nucleotide precursor UDP-N-acetylmuramoyl-L-alanine (UMA).</text>
</comment>
<organism evidence="11 12">
    <name type="scientific">Taishania pollutisoli</name>
    <dbReference type="NCBI Taxonomy" id="2766479"/>
    <lineage>
        <taxon>Bacteria</taxon>
        <taxon>Pseudomonadati</taxon>
        <taxon>Bacteroidota</taxon>
        <taxon>Flavobacteriia</taxon>
        <taxon>Flavobacteriales</taxon>
        <taxon>Crocinitomicaceae</taxon>
        <taxon>Taishania</taxon>
    </lineage>
</organism>
<comment type="similarity">
    <text evidence="7">Belongs to the MurCDEF family.</text>
</comment>
<dbReference type="PANTHER" id="PTHR43692">
    <property type="entry name" value="UDP-N-ACETYLMURAMOYLALANINE--D-GLUTAMATE LIGASE"/>
    <property type="match status" value="1"/>
</dbReference>
<keyword evidence="5 7" id="KW-0547">Nucleotide-binding</keyword>
<evidence type="ECO:0000313" key="11">
    <source>
        <dbReference type="EMBL" id="MBC9813682.1"/>
    </source>
</evidence>
<evidence type="ECO:0000256" key="4">
    <source>
        <dbReference type="ARBA" id="ARBA00022598"/>
    </source>
</evidence>
<dbReference type="Gene3D" id="3.40.1190.10">
    <property type="entry name" value="Mur-like, catalytic domain"/>
    <property type="match status" value="1"/>
</dbReference>
<keyword evidence="3 7" id="KW-0963">Cytoplasm</keyword>
<dbReference type="SUPFAM" id="SSF53623">
    <property type="entry name" value="MurD-like peptide ligases, catalytic domain"/>
    <property type="match status" value="1"/>
</dbReference>
<dbReference type="InterPro" id="IPR004101">
    <property type="entry name" value="Mur_ligase_C"/>
</dbReference>
<dbReference type="NCBIfam" id="TIGR01087">
    <property type="entry name" value="murD"/>
    <property type="match status" value="1"/>
</dbReference>
<dbReference type="InterPro" id="IPR013221">
    <property type="entry name" value="Mur_ligase_cen"/>
</dbReference>
<dbReference type="GO" id="GO:0071555">
    <property type="term" value="P:cell wall organization"/>
    <property type="evidence" value="ECO:0007669"/>
    <property type="project" value="UniProtKB-KW"/>
</dbReference>
<dbReference type="GO" id="GO:0008764">
    <property type="term" value="F:UDP-N-acetylmuramoylalanine-D-glutamate ligase activity"/>
    <property type="evidence" value="ECO:0007669"/>
    <property type="project" value="UniProtKB-UniRule"/>
</dbReference>